<feature type="domain" description="Glycosyl transferase family 51" evidence="27">
    <location>
        <begin position="156"/>
        <end position="328"/>
    </location>
</feature>
<evidence type="ECO:0000256" key="17">
    <source>
        <dbReference type="ARBA" id="ARBA00023268"/>
    </source>
</evidence>
<evidence type="ECO:0000256" key="24">
    <source>
        <dbReference type="PIRSR" id="PIRSR002799-1"/>
    </source>
</evidence>
<dbReference type="InterPro" id="IPR001264">
    <property type="entry name" value="Glyco_trans_51"/>
</dbReference>
<dbReference type="AlphaFoldDB" id="A0A450YV23"/>
<keyword evidence="14 23" id="KW-0573">Peptidoglycan synthesis</keyword>
<dbReference type="GO" id="GO:0071555">
    <property type="term" value="P:cell wall organization"/>
    <property type="evidence" value="ECO:0007669"/>
    <property type="project" value="UniProtKB-UniRule"/>
</dbReference>
<evidence type="ECO:0000256" key="15">
    <source>
        <dbReference type="ARBA" id="ARBA00023136"/>
    </source>
</evidence>
<keyword evidence="12" id="KW-0378">Hydrolase</keyword>
<dbReference type="PANTHER" id="PTHR32282">
    <property type="entry name" value="BINDING PROTEIN TRANSPEPTIDASE, PUTATIVE-RELATED"/>
    <property type="match status" value="1"/>
</dbReference>
<dbReference type="GO" id="GO:0008955">
    <property type="term" value="F:peptidoglycan glycosyltransferase activity"/>
    <property type="evidence" value="ECO:0007669"/>
    <property type="project" value="UniProtKB-UniRule"/>
</dbReference>
<dbReference type="GO" id="GO:0009274">
    <property type="term" value="C:peptidoglycan-based cell wall"/>
    <property type="evidence" value="ECO:0007669"/>
    <property type="project" value="UniProtKB-UniRule"/>
</dbReference>
<comment type="subcellular location">
    <subcellularLocation>
        <location evidence="2">Cell membrane</location>
    </subcellularLocation>
</comment>
<keyword evidence="25" id="KW-0812">Transmembrane</keyword>
<keyword evidence="10 23" id="KW-0328">Glycosyltransferase</keyword>
<evidence type="ECO:0000256" key="1">
    <source>
        <dbReference type="ARBA" id="ARBA00002624"/>
    </source>
</evidence>
<dbReference type="PIRSF" id="PIRSF002799">
    <property type="entry name" value="PBP_1b"/>
    <property type="match status" value="1"/>
</dbReference>
<dbReference type="EMBL" id="CAADFT010000047">
    <property type="protein sequence ID" value="VFK45373.1"/>
    <property type="molecule type" value="Genomic_DNA"/>
</dbReference>
<dbReference type="InterPro" id="IPR023346">
    <property type="entry name" value="Lysozyme-like_dom_sf"/>
</dbReference>
<evidence type="ECO:0000256" key="4">
    <source>
        <dbReference type="ARBA" id="ARBA00007090"/>
    </source>
</evidence>
<evidence type="ECO:0000256" key="21">
    <source>
        <dbReference type="ARBA" id="ARBA00049902"/>
    </source>
</evidence>
<evidence type="ECO:0000256" key="22">
    <source>
        <dbReference type="NCBIfam" id="TIGR02071"/>
    </source>
</evidence>
<keyword evidence="16" id="KW-0046">Antibiotic resistance</keyword>
<evidence type="ECO:0000256" key="23">
    <source>
        <dbReference type="PIRNR" id="PIRNR002799"/>
    </source>
</evidence>
<evidence type="ECO:0000256" key="25">
    <source>
        <dbReference type="SAM" id="Phobius"/>
    </source>
</evidence>
<evidence type="ECO:0000256" key="12">
    <source>
        <dbReference type="ARBA" id="ARBA00022801"/>
    </source>
</evidence>
<comment type="pathway">
    <text evidence="3 23">Cell wall biogenesis; peptidoglycan biosynthesis.</text>
</comment>
<name>A0A450YV23_9GAMM</name>
<dbReference type="SUPFAM" id="SSF53955">
    <property type="entry name" value="Lysozyme-like"/>
    <property type="match status" value="1"/>
</dbReference>
<dbReference type="InterPro" id="IPR011813">
    <property type="entry name" value="PBP_1b"/>
</dbReference>
<dbReference type="GO" id="GO:0009002">
    <property type="term" value="F:serine-type D-Ala-D-Ala carboxypeptidase activity"/>
    <property type="evidence" value="ECO:0007669"/>
    <property type="project" value="UniProtKB-EC"/>
</dbReference>
<evidence type="ECO:0000256" key="13">
    <source>
        <dbReference type="ARBA" id="ARBA00022960"/>
    </source>
</evidence>
<feature type="active site" description="Proton donor; for transglycosylase activity" evidence="24">
    <location>
        <position position="181"/>
    </location>
</feature>
<feature type="domain" description="Penicillin-binding protein transpeptidase" evidence="26">
    <location>
        <begin position="425"/>
        <end position="662"/>
    </location>
</feature>
<dbReference type="Gene3D" id="3.40.710.10">
    <property type="entry name" value="DD-peptidase/beta-lactamase superfamily"/>
    <property type="match status" value="1"/>
</dbReference>
<comment type="similarity">
    <text evidence="5 23">In the N-terminal section; belongs to the glycosyltransferase 51 family.</text>
</comment>
<feature type="transmembrane region" description="Helical" evidence="25">
    <location>
        <begin position="12"/>
        <end position="35"/>
    </location>
</feature>
<keyword evidence="15 25" id="KW-0472">Membrane</keyword>
<evidence type="ECO:0000256" key="19">
    <source>
        <dbReference type="ARBA" id="ARBA00032454"/>
    </source>
</evidence>
<feature type="active site" description="Acyl-ester intermediate; for transpeptidase activity" evidence="24">
    <location>
        <position position="461"/>
    </location>
</feature>
<dbReference type="SUPFAM" id="SSF56601">
    <property type="entry name" value="beta-lactamase/transpeptidase-like"/>
    <property type="match status" value="1"/>
</dbReference>
<comment type="function">
    <text evidence="1 23">Cell wall formation. Synthesis of cross-linked peptidoglycan from the lipid intermediates. The enzyme has a penicillin-insensitive transglycosylase N-terminal domain (formation of linear glycan strands) and a penicillin-sensitive transpeptidase C-terminal domain (cross-linking of the peptide subunits).</text>
</comment>
<dbReference type="InterPro" id="IPR001460">
    <property type="entry name" value="PCN-bd_Tpept"/>
</dbReference>
<evidence type="ECO:0000256" key="7">
    <source>
        <dbReference type="ARBA" id="ARBA00022475"/>
    </source>
</evidence>
<keyword evidence="8" id="KW-0121">Carboxypeptidase</keyword>
<comment type="catalytic activity">
    <reaction evidence="20">
        <text>Preferential cleavage: (Ac)2-L-Lys-D-Ala-|-D-Ala. Also transpeptidation of peptidyl-alanyl moieties that are N-acyl substituents of D-alanine.</text>
        <dbReference type="EC" id="3.4.16.4"/>
    </reaction>
</comment>
<sequence>MRRESTRSRGKRFFRALGWRLAVFSVVFFAGYLTWVDLTIQAEFEGGRWAAPARLYARPLKLYAGKLLTADEFEQELGLAGYHEEDRLNRPGSYRRNGRNFSVIKRPFAFWDGKDPAIRIELRFRDGYLESLQDRRGNKVAFARIEPALIGHIYPTHQEDRILVTADEVPPRLIEALIAVEDRSFYSHIGVSLRAIARATYENIRAGGTTQGGSTLTQQLVKNYFLGAERSLSRKFHEMAFALLLEVRYEKVDILSAYLNEVYLGQQGRYAVHGFGSAAYFYFNRPLAELRLSEVALLVALARGASYYNPRKHPKRSLDRRNLVIDIMLEWGYISAREAAVARSYPLAVTKNPPLGATPFPAFVGLVRQQIAQDYHLKDLQTEGLRIFTTLDMRIQREVEHTITRHLPLLDKKVGFPRKQLQVASVVSEIENGRVLALVGGRDPNAVGFNRALDAVRPVGSLIKPAVYLTALEKHNKYTLASILRDEPIRIRRPKGNFWMPRNYSKKSHGQVALITALANSYNLATVRLGMALGLPEILRTISRLGIKRPILPYPSTLLGASALSPIEVSTMYQTIASGGLRIPLRSVLAITNARGVPLNRYSISATSAFDSGSMFLLTYALQAAMRFGTGHAIYDKFDRSFGFAGKTGTTNGLRDSWFAGFGQSRLAVVWLGLDNNGSIGLTGAEGALALWGNLMESIIPQARERSIPPSIEWYWTDLHRGLRTDQVCPQTRRIPYITGSAPPYSSCE</sequence>
<evidence type="ECO:0000256" key="6">
    <source>
        <dbReference type="ARBA" id="ARBA00018637"/>
    </source>
</evidence>
<evidence type="ECO:0000256" key="2">
    <source>
        <dbReference type="ARBA" id="ARBA00004236"/>
    </source>
</evidence>
<evidence type="ECO:0000256" key="16">
    <source>
        <dbReference type="ARBA" id="ARBA00023251"/>
    </source>
</evidence>
<dbReference type="PANTHER" id="PTHR32282:SF11">
    <property type="entry name" value="PENICILLIN-BINDING PROTEIN 1B"/>
    <property type="match status" value="1"/>
</dbReference>
<feature type="domain" description="Bifunctional transglycosylase second" evidence="28">
    <location>
        <begin position="62"/>
        <end position="144"/>
    </location>
</feature>
<evidence type="ECO:0000256" key="5">
    <source>
        <dbReference type="ARBA" id="ARBA00007739"/>
    </source>
</evidence>
<dbReference type="Pfam" id="PF14814">
    <property type="entry name" value="UB2H"/>
    <property type="match status" value="1"/>
</dbReference>
<evidence type="ECO:0000259" key="27">
    <source>
        <dbReference type="Pfam" id="PF00912"/>
    </source>
</evidence>
<evidence type="ECO:0000256" key="11">
    <source>
        <dbReference type="ARBA" id="ARBA00022679"/>
    </source>
</evidence>
<dbReference type="InterPro" id="IPR050396">
    <property type="entry name" value="Glycosyltr_51/Transpeptidase"/>
</dbReference>
<dbReference type="GO" id="GO:0005886">
    <property type="term" value="C:plasma membrane"/>
    <property type="evidence" value="ECO:0007669"/>
    <property type="project" value="UniProtKB-SubCell"/>
</dbReference>
<keyword evidence="18 23" id="KW-0961">Cell wall biogenesis/degradation</keyword>
<organism evidence="29">
    <name type="scientific">Candidatus Kentrum sp. TC</name>
    <dbReference type="NCBI Taxonomy" id="2126339"/>
    <lineage>
        <taxon>Bacteria</taxon>
        <taxon>Pseudomonadati</taxon>
        <taxon>Pseudomonadota</taxon>
        <taxon>Gammaproteobacteria</taxon>
        <taxon>Candidatus Kentrum</taxon>
    </lineage>
</organism>
<reference evidence="29" key="1">
    <citation type="submission" date="2019-02" db="EMBL/GenBank/DDBJ databases">
        <authorList>
            <person name="Gruber-Vodicka R. H."/>
            <person name="Seah K. B. B."/>
        </authorList>
    </citation>
    <scope>NUCLEOTIDE SEQUENCE</scope>
    <source>
        <strain evidence="29">BECK_BZ125</strain>
    </source>
</reference>
<evidence type="ECO:0000256" key="10">
    <source>
        <dbReference type="ARBA" id="ARBA00022676"/>
    </source>
</evidence>
<comment type="catalytic activity">
    <reaction evidence="21">
        <text>[GlcNAc-(1-&gt;4)-Mur2Ac(oyl-L-Ala-gamma-D-Glu-L-Lys-D-Ala-D-Ala)](n)-di-trans,octa-cis-undecaprenyl diphosphate + beta-D-GlcNAc-(1-&gt;4)-Mur2Ac(oyl-L-Ala-gamma-D-Glu-L-Lys-D-Ala-D-Ala)-di-trans,octa-cis-undecaprenyl diphosphate = [GlcNAc-(1-&gt;4)-Mur2Ac(oyl-L-Ala-gamma-D-Glu-L-Lys-D-Ala-D-Ala)](n+1)-di-trans,octa-cis-undecaprenyl diphosphate + di-trans,octa-cis-undecaprenyl diphosphate + H(+)</text>
        <dbReference type="Rhea" id="RHEA:23708"/>
        <dbReference type="Rhea" id="RHEA-COMP:9602"/>
        <dbReference type="Rhea" id="RHEA-COMP:9603"/>
        <dbReference type="ChEBI" id="CHEBI:15378"/>
        <dbReference type="ChEBI" id="CHEBI:58405"/>
        <dbReference type="ChEBI" id="CHEBI:60033"/>
        <dbReference type="ChEBI" id="CHEBI:78435"/>
        <dbReference type="EC" id="2.4.99.28"/>
    </reaction>
</comment>
<dbReference type="Gene3D" id="1.10.3810.10">
    <property type="entry name" value="Biosynthetic peptidoglycan transglycosylase-like"/>
    <property type="match status" value="1"/>
</dbReference>
<keyword evidence="17" id="KW-0511">Multifunctional enzyme</keyword>
<comment type="similarity">
    <text evidence="4 23">In the C-terminal section; belongs to the transpeptidase family.</text>
</comment>
<keyword evidence="9" id="KW-0645">Protease</keyword>
<dbReference type="GO" id="GO:0008658">
    <property type="term" value="F:penicillin binding"/>
    <property type="evidence" value="ECO:0007669"/>
    <property type="project" value="UniProtKB-UniRule"/>
</dbReference>
<dbReference type="Pfam" id="PF00912">
    <property type="entry name" value="Transgly"/>
    <property type="match status" value="1"/>
</dbReference>
<protein>
    <recommendedName>
        <fullName evidence="6 22">Penicillin-binding protein 1B</fullName>
        <shortName evidence="23">PBP-1b</shortName>
        <shortName evidence="23">PBP1b</shortName>
    </recommendedName>
    <alternativeName>
        <fullName evidence="19 23">Murein polymerase</fullName>
    </alternativeName>
</protein>
<evidence type="ECO:0000256" key="14">
    <source>
        <dbReference type="ARBA" id="ARBA00022984"/>
    </source>
</evidence>
<evidence type="ECO:0000256" key="9">
    <source>
        <dbReference type="ARBA" id="ARBA00022670"/>
    </source>
</evidence>
<dbReference type="InterPro" id="IPR036950">
    <property type="entry name" value="PBP_transglycosylase"/>
</dbReference>
<proteinExistence type="inferred from homology"/>
<dbReference type="NCBIfam" id="TIGR02071">
    <property type="entry name" value="PBP_1b"/>
    <property type="match status" value="1"/>
</dbReference>
<dbReference type="GO" id="GO:0046677">
    <property type="term" value="P:response to antibiotic"/>
    <property type="evidence" value="ECO:0007669"/>
    <property type="project" value="UniProtKB-UniRule"/>
</dbReference>
<evidence type="ECO:0000256" key="20">
    <source>
        <dbReference type="ARBA" id="ARBA00034000"/>
    </source>
</evidence>
<keyword evidence="7" id="KW-1003">Cell membrane</keyword>
<keyword evidence="13 23" id="KW-0133">Cell shape</keyword>
<evidence type="ECO:0000256" key="8">
    <source>
        <dbReference type="ARBA" id="ARBA00022645"/>
    </source>
</evidence>
<dbReference type="GO" id="GO:0009252">
    <property type="term" value="P:peptidoglycan biosynthetic process"/>
    <property type="evidence" value="ECO:0007669"/>
    <property type="project" value="UniProtKB-UniRule"/>
</dbReference>
<keyword evidence="11 23" id="KW-0808">Transferase</keyword>
<dbReference type="GO" id="GO:0006508">
    <property type="term" value="P:proteolysis"/>
    <property type="evidence" value="ECO:0007669"/>
    <property type="project" value="UniProtKB-KW"/>
</dbReference>
<gene>
    <name evidence="29" type="ORF">BECKTC1821E_GA0114239_104710</name>
</gene>
<dbReference type="InterPro" id="IPR028166">
    <property type="entry name" value="UB2H"/>
</dbReference>
<accession>A0A450YV23</accession>
<dbReference type="Pfam" id="PF00905">
    <property type="entry name" value="Transpeptidase"/>
    <property type="match status" value="1"/>
</dbReference>
<evidence type="ECO:0000259" key="28">
    <source>
        <dbReference type="Pfam" id="PF14814"/>
    </source>
</evidence>
<keyword evidence="25" id="KW-1133">Transmembrane helix</keyword>
<dbReference type="GO" id="GO:0030288">
    <property type="term" value="C:outer membrane-bounded periplasmic space"/>
    <property type="evidence" value="ECO:0007669"/>
    <property type="project" value="TreeGrafter"/>
</dbReference>
<evidence type="ECO:0000256" key="3">
    <source>
        <dbReference type="ARBA" id="ARBA00004752"/>
    </source>
</evidence>
<evidence type="ECO:0000259" key="26">
    <source>
        <dbReference type="Pfam" id="PF00905"/>
    </source>
</evidence>
<dbReference type="InterPro" id="IPR012338">
    <property type="entry name" value="Beta-lactam/transpept-like"/>
</dbReference>
<evidence type="ECO:0000313" key="29">
    <source>
        <dbReference type="EMBL" id="VFK45373.1"/>
    </source>
</evidence>
<dbReference type="UniPathway" id="UPA00219"/>
<dbReference type="GO" id="GO:0008360">
    <property type="term" value="P:regulation of cell shape"/>
    <property type="evidence" value="ECO:0007669"/>
    <property type="project" value="UniProtKB-UniRule"/>
</dbReference>
<dbReference type="Gene3D" id="3.30.2060.10">
    <property type="entry name" value="Penicillin-binding protein 1b domain"/>
    <property type="match status" value="1"/>
</dbReference>
<evidence type="ECO:0000256" key="18">
    <source>
        <dbReference type="ARBA" id="ARBA00023316"/>
    </source>
</evidence>